<accession>A0A1G1VTB3</accession>
<feature type="transmembrane region" description="Helical" evidence="1">
    <location>
        <begin position="20"/>
        <end position="39"/>
    </location>
</feature>
<keyword evidence="1" id="KW-0812">Transmembrane</keyword>
<organism evidence="2 3">
    <name type="scientific">Candidatus Chisholmbacteria bacterium RIFCSPHIGHO2_01_FULL_52_32</name>
    <dbReference type="NCBI Taxonomy" id="1797591"/>
    <lineage>
        <taxon>Bacteria</taxon>
        <taxon>Candidatus Chisholmiibacteriota</taxon>
    </lineage>
</organism>
<feature type="transmembrane region" description="Helical" evidence="1">
    <location>
        <begin position="110"/>
        <end position="129"/>
    </location>
</feature>
<feature type="transmembrane region" description="Helical" evidence="1">
    <location>
        <begin position="227"/>
        <end position="247"/>
    </location>
</feature>
<protein>
    <recommendedName>
        <fullName evidence="4">Glycosyltransferase RgtA/B/C/D-like domain-containing protein</fullName>
    </recommendedName>
</protein>
<evidence type="ECO:0000313" key="3">
    <source>
        <dbReference type="Proteomes" id="UP000179233"/>
    </source>
</evidence>
<feature type="transmembrane region" description="Helical" evidence="1">
    <location>
        <begin position="86"/>
        <end position="104"/>
    </location>
</feature>
<sequence>MRKKKVNAQYSMENKKDKKLYLRVILVLFVVISFFFWYLRLRNFEKMMTFHTDQGFHIQEVYDMVVQRKARLIGPIVLTRMVEGKGYFIGPYYYYILAILGIVSKWDAVSITKFLLIWWWAGAVFLFLWIGKKLNWQAALFVYAILTVHPLLIGFSRMFLNPNFLPLISVGFFYFLWKALKEKRKKDWFIAGGLAGFGLSFHFSVLVWLGIMAGVWTYGWFVKKLNIGHLLAGLIGIALSELPYLIFELRHNFYNLRTIRANGFDPNEVGFLGPYYAFGFFPIIFWAIAFLYTFVAKRTKYWISIPLSLLILWSIMFVFTKDEYKEKGYGMPIGWSVPTQKYLAGVICNDQSRKNFNIATHISADVRGDDLRWWVRRCGAEPMGYGDYPFADTLYFVDRGELQSLNAPGLWELASMTKDPHEVEVTKELDGDLWFYKLVRKK</sequence>
<name>A0A1G1VTB3_9BACT</name>
<feature type="transmembrane region" description="Helical" evidence="1">
    <location>
        <begin position="159"/>
        <end position="177"/>
    </location>
</feature>
<feature type="transmembrane region" description="Helical" evidence="1">
    <location>
        <begin position="189"/>
        <end position="221"/>
    </location>
</feature>
<dbReference type="EMBL" id="MHCJ01000003">
    <property type="protein sequence ID" value="OGY18564.1"/>
    <property type="molecule type" value="Genomic_DNA"/>
</dbReference>
<keyword evidence="1" id="KW-1133">Transmembrane helix</keyword>
<keyword evidence="1" id="KW-0472">Membrane</keyword>
<evidence type="ECO:0000313" key="2">
    <source>
        <dbReference type="EMBL" id="OGY18564.1"/>
    </source>
</evidence>
<proteinExistence type="predicted"/>
<gene>
    <name evidence="2" type="ORF">A2786_03635</name>
</gene>
<dbReference type="AlphaFoldDB" id="A0A1G1VTB3"/>
<feature type="transmembrane region" description="Helical" evidence="1">
    <location>
        <begin position="301"/>
        <end position="319"/>
    </location>
</feature>
<evidence type="ECO:0008006" key="4">
    <source>
        <dbReference type="Google" id="ProtNLM"/>
    </source>
</evidence>
<dbReference type="Proteomes" id="UP000179233">
    <property type="component" value="Unassembled WGS sequence"/>
</dbReference>
<evidence type="ECO:0000256" key="1">
    <source>
        <dbReference type="SAM" id="Phobius"/>
    </source>
</evidence>
<reference evidence="2 3" key="1">
    <citation type="journal article" date="2016" name="Nat. Commun.">
        <title>Thousands of microbial genomes shed light on interconnected biogeochemical processes in an aquifer system.</title>
        <authorList>
            <person name="Anantharaman K."/>
            <person name="Brown C.T."/>
            <person name="Hug L.A."/>
            <person name="Sharon I."/>
            <person name="Castelle C.J."/>
            <person name="Probst A.J."/>
            <person name="Thomas B.C."/>
            <person name="Singh A."/>
            <person name="Wilkins M.J."/>
            <person name="Karaoz U."/>
            <person name="Brodie E.L."/>
            <person name="Williams K.H."/>
            <person name="Hubbard S.S."/>
            <person name="Banfield J.F."/>
        </authorList>
    </citation>
    <scope>NUCLEOTIDE SEQUENCE [LARGE SCALE GENOMIC DNA]</scope>
</reference>
<feature type="transmembrane region" description="Helical" evidence="1">
    <location>
        <begin position="275"/>
        <end position="295"/>
    </location>
</feature>
<comment type="caution">
    <text evidence="2">The sequence shown here is derived from an EMBL/GenBank/DDBJ whole genome shotgun (WGS) entry which is preliminary data.</text>
</comment>